<accession>A0A5C3KH47</accession>
<feature type="compositionally biased region" description="Acidic residues" evidence="1">
    <location>
        <begin position="49"/>
        <end position="65"/>
    </location>
</feature>
<reference evidence="2 3" key="1">
    <citation type="journal article" date="2019" name="Nat. Ecol. Evol.">
        <title>Megaphylogeny resolves global patterns of mushroom evolution.</title>
        <authorList>
            <person name="Varga T."/>
            <person name="Krizsan K."/>
            <person name="Foldi C."/>
            <person name="Dima B."/>
            <person name="Sanchez-Garcia M."/>
            <person name="Sanchez-Ramirez S."/>
            <person name="Szollosi G.J."/>
            <person name="Szarkandi J.G."/>
            <person name="Papp V."/>
            <person name="Albert L."/>
            <person name="Andreopoulos W."/>
            <person name="Angelini C."/>
            <person name="Antonin V."/>
            <person name="Barry K.W."/>
            <person name="Bougher N.L."/>
            <person name="Buchanan P."/>
            <person name="Buyck B."/>
            <person name="Bense V."/>
            <person name="Catcheside P."/>
            <person name="Chovatia M."/>
            <person name="Cooper J."/>
            <person name="Damon W."/>
            <person name="Desjardin D."/>
            <person name="Finy P."/>
            <person name="Geml J."/>
            <person name="Haridas S."/>
            <person name="Hughes K."/>
            <person name="Justo A."/>
            <person name="Karasinski D."/>
            <person name="Kautmanova I."/>
            <person name="Kiss B."/>
            <person name="Kocsube S."/>
            <person name="Kotiranta H."/>
            <person name="LaButti K.M."/>
            <person name="Lechner B.E."/>
            <person name="Liimatainen K."/>
            <person name="Lipzen A."/>
            <person name="Lukacs Z."/>
            <person name="Mihaltcheva S."/>
            <person name="Morgado L.N."/>
            <person name="Niskanen T."/>
            <person name="Noordeloos M.E."/>
            <person name="Ohm R.A."/>
            <person name="Ortiz-Santana B."/>
            <person name="Ovrebo C."/>
            <person name="Racz N."/>
            <person name="Riley R."/>
            <person name="Savchenko A."/>
            <person name="Shiryaev A."/>
            <person name="Soop K."/>
            <person name="Spirin V."/>
            <person name="Szebenyi C."/>
            <person name="Tomsovsky M."/>
            <person name="Tulloss R.E."/>
            <person name="Uehling J."/>
            <person name="Grigoriev I.V."/>
            <person name="Vagvolgyi C."/>
            <person name="Papp T."/>
            <person name="Martin F.M."/>
            <person name="Miettinen O."/>
            <person name="Hibbett D.S."/>
            <person name="Nagy L.G."/>
        </authorList>
    </citation>
    <scope>NUCLEOTIDE SEQUENCE [LARGE SCALE GENOMIC DNA]</scope>
    <source>
        <strain evidence="2 3">CBS 121175</strain>
    </source>
</reference>
<keyword evidence="3" id="KW-1185">Reference proteome</keyword>
<feature type="region of interest" description="Disordered" evidence="1">
    <location>
        <begin position="1"/>
        <end position="30"/>
    </location>
</feature>
<feature type="region of interest" description="Disordered" evidence="1">
    <location>
        <begin position="113"/>
        <end position="205"/>
    </location>
</feature>
<gene>
    <name evidence="2" type="ORF">FA15DRAFT_727338</name>
</gene>
<feature type="compositionally biased region" description="Polar residues" evidence="1">
    <location>
        <begin position="20"/>
        <end position="30"/>
    </location>
</feature>
<feature type="compositionally biased region" description="Low complexity" evidence="1">
    <location>
        <begin position="171"/>
        <end position="204"/>
    </location>
</feature>
<evidence type="ECO:0000256" key="1">
    <source>
        <dbReference type="SAM" id="MobiDB-lite"/>
    </source>
</evidence>
<dbReference type="AlphaFoldDB" id="A0A5C3KH47"/>
<evidence type="ECO:0000313" key="3">
    <source>
        <dbReference type="Proteomes" id="UP000307440"/>
    </source>
</evidence>
<dbReference type="EMBL" id="ML210356">
    <property type="protein sequence ID" value="TFK19177.1"/>
    <property type="molecule type" value="Genomic_DNA"/>
</dbReference>
<protein>
    <submittedName>
        <fullName evidence="2">Uncharacterized protein</fullName>
    </submittedName>
</protein>
<dbReference type="STRING" id="230819.A0A5C3KH47"/>
<feature type="region of interest" description="Disordered" evidence="1">
    <location>
        <begin position="48"/>
        <end position="90"/>
    </location>
</feature>
<name>A0A5C3KH47_COPMA</name>
<evidence type="ECO:0000313" key="2">
    <source>
        <dbReference type="EMBL" id="TFK19177.1"/>
    </source>
</evidence>
<dbReference type="Proteomes" id="UP000307440">
    <property type="component" value="Unassembled WGS sequence"/>
</dbReference>
<organism evidence="2 3">
    <name type="scientific">Coprinopsis marcescibilis</name>
    <name type="common">Agaric fungus</name>
    <name type="synonym">Psathyrella marcescibilis</name>
    <dbReference type="NCBI Taxonomy" id="230819"/>
    <lineage>
        <taxon>Eukaryota</taxon>
        <taxon>Fungi</taxon>
        <taxon>Dikarya</taxon>
        <taxon>Basidiomycota</taxon>
        <taxon>Agaricomycotina</taxon>
        <taxon>Agaricomycetes</taxon>
        <taxon>Agaricomycetidae</taxon>
        <taxon>Agaricales</taxon>
        <taxon>Agaricineae</taxon>
        <taxon>Psathyrellaceae</taxon>
        <taxon>Coprinopsis</taxon>
    </lineage>
</organism>
<proteinExistence type="predicted"/>
<sequence>MDISVGLSNNSDDMDDNNKQDTQLRVSTSCQQHRWSARGRVVVYKDADNNTDGEEDVDVDVDADGDAGVNVDGEPGIATGRNDEDKDSNAAMEDQIKAWRIKLKMGKNIVLSSSNSTAGGPATPSELDEDVAPQRASARGNAKGNRKAQASPRTRNIRTLALREQVESKESVSNPSDSDPSAASSEDGLTSTTGSALGTTSGSARPMTTQQAVLASMVDSSHVTLKESSRPKKQPLSEMEFALPGWEVPEEYPSAAAIERELDPNVRVQMGLWVRRRQLELGAGVPMDVEGGGGLDGGGLWDGPFEGVRDGVGGELGVEVEIVCKGGGYHSCLVQRVG</sequence>